<reference evidence="1" key="1">
    <citation type="submission" date="2023-06" db="EMBL/GenBank/DDBJ databases">
        <title>MT1 and MT2 Draft Genomes of Novel Species.</title>
        <authorList>
            <person name="Venkateswaran K."/>
        </authorList>
    </citation>
    <scope>NUCLEOTIDE SEQUENCE</scope>
    <source>
        <strain evidence="1">F6_8S_P_1B</strain>
    </source>
</reference>
<name>A0ABT8KA51_9MICO</name>
<dbReference type="EMBL" id="JAROCF010000001">
    <property type="protein sequence ID" value="MDN4614328.1"/>
    <property type="molecule type" value="Genomic_DNA"/>
</dbReference>
<sequence>MLLPAWSRSRHGRAVALSAVLVLACGGALGSGVAVGRAQVVEADRPALVARQYAQAIAAGDAATANRLARVPADQAGLRTDGVLRHAERIRITSIRAEAAAAGAERRGRVAASFSVSYLLGGTRHRGRVGVAEDGRGWHISRGLAVAVPSLPRSGSGVGVEGAAAPLADGALAYPGRYSLTAGKRLFVSTGEAALTVADGHASFGAGFGIHPSPAFAAEVQHAVEARLAQCAALTSFDAVTSCGIALDEPSRADPARAEVAVTEREAPRVEVAADGGPTDFVLTGGRFTARVRGPGPGGRVVETVAGYVGDLRPRIGLDGDRVRVDFDGPLAEPDNTR</sequence>
<evidence type="ECO:0000313" key="1">
    <source>
        <dbReference type="EMBL" id="MDN4614328.1"/>
    </source>
</evidence>
<dbReference type="Proteomes" id="UP001174208">
    <property type="component" value="Unassembled WGS sequence"/>
</dbReference>
<proteinExistence type="predicted"/>
<protein>
    <submittedName>
        <fullName evidence="1">Uncharacterized protein</fullName>
    </submittedName>
</protein>
<gene>
    <name evidence="1" type="ORF">P5G50_07690</name>
</gene>
<accession>A0ABT8KA51</accession>
<comment type="caution">
    <text evidence="1">The sequence shown here is derived from an EMBL/GenBank/DDBJ whole genome shotgun (WGS) entry which is preliminary data.</text>
</comment>
<keyword evidence="2" id="KW-1185">Reference proteome</keyword>
<organism evidence="1 2">
    <name type="scientific">Leifsonia williamsii</name>
    <dbReference type="NCBI Taxonomy" id="3035919"/>
    <lineage>
        <taxon>Bacteria</taxon>
        <taxon>Bacillati</taxon>
        <taxon>Actinomycetota</taxon>
        <taxon>Actinomycetes</taxon>
        <taxon>Micrococcales</taxon>
        <taxon>Microbacteriaceae</taxon>
        <taxon>Leifsonia</taxon>
    </lineage>
</organism>
<evidence type="ECO:0000313" key="2">
    <source>
        <dbReference type="Proteomes" id="UP001174208"/>
    </source>
</evidence>
<dbReference type="RefSeq" id="WP_301211267.1">
    <property type="nucleotide sequence ID" value="NZ_JAROCF010000001.1"/>
</dbReference>